<keyword evidence="2" id="KW-1185">Reference proteome</keyword>
<name>A0A9P8PFX4_9ASCO</name>
<protein>
    <submittedName>
        <fullName evidence="1">Uncharacterized protein</fullName>
    </submittedName>
</protein>
<comment type="caution">
    <text evidence="1">The sequence shown here is derived from an EMBL/GenBank/DDBJ whole genome shotgun (WGS) entry which is preliminary data.</text>
</comment>
<gene>
    <name evidence="1" type="ORF">OGAPHI_000251</name>
</gene>
<dbReference type="AlphaFoldDB" id="A0A9P8PFX4"/>
<dbReference type="EMBL" id="JAEUBE010000055">
    <property type="protein sequence ID" value="KAH3671548.1"/>
    <property type="molecule type" value="Genomic_DNA"/>
</dbReference>
<reference evidence="1" key="2">
    <citation type="submission" date="2021-01" db="EMBL/GenBank/DDBJ databases">
        <authorList>
            <person name="Schikora-Tamarit M.A."/>
        </authorList>
    </citation>
    <scope>NUCLEOTIDE SEQUENCE</scope>
    <source>
        <strain evidence="1">CBS6075</strain>
    </source>
</reference>
<organism evidence="1 2">
    <name type="scientific">Ogataea philodendri</name>
    <dbReference type="NCBI Taxonomy" id="1378263"/>
    <lineage>
        <taxon>Eukaryota</taxon>
        <taxon>Fungi</taxon>
        <taxon>Dikarya</taxon>
        <taxon>Ascomycota</taxon>
        <taxon>Saccharomycotina</taxon>
        <taxon>Pichiomycetes</taxon>
        <taxon>Pichiales</taxon>
        <taxon>Pichiaceae</taxon>
        <taxon>Ogataea</taxon>
    </lineage>
</organism>
<evidence type="ECO:0000313" key="2">
    <source>
        <dbReference type="Proteomes" id="UP000769157"/>
    </source>
</evidence>
<evidence type="ECO:0000313" key="1">
    <source>
        <dbReference type="EMBL" id="KAH3671548.1"/>
    </source>
</evidence>
<accession>A0A9P8PFX4</accession>
<dbReference type="Proteomes" id="UP000769157">
    <property type="component" value="Unassembled WGS sequence"/>
</dbReference>
<sequence>MDRNRVLQVVWQILVQIAERVWIRRERLVVLPQAVSSSNLSEFLQINNVQCTDMVFQRVAEQCLPVTLFPEPETFHFLTRVAHRCETVDRPLQIYIHKLLHVGSDDLVGIDKNYLVKSLWEQHVQEQDLVAESKFPDWPSAGSIPNWPSHWCPFWSSRSDQQVPKLNQQEEWTGCPIWHGLAPK</sequence>
<reference evidence="1" key="1">
    <citation type="journal article" date="2021" name="Open Biol.">
        <title>Shared evolutionary footprints suggest mitochondrial oxidative damage underlies multiple complex I losses in fungi.</title>
        <authorList>
            <person name="Schikora-Tamarit M.A."/>
            <person name="Marcet-Houben M."/>
            <person name="Nosek J."/>
            <person name="Gabaldon T."/>
        </authorList>
    </citation>
    <scope>NUCLEOTIDE SEQUENCE</scope>
    <source>
        <strain evidence="1">CBS6075</strain>
    </source>
</reference>
<proteinExistence type="predicted"/>
<dbReference type="RefSeq" id="XP_046064724.1">
    <property type="nucleotide sequence ID" value="XM_046203407.1"/>
</dbReference>
<dbReference type="GeneID" id="70232219"/>